<evidence type="ECO:0000256" key="1">
    <source>
        <dbReference type="ARBA" id="ARBA00009913"/>
    </source>
</evidence>
<dbReference type="SMART" id="SM00857">
    <property type="entry name" value="Resolvase"/>
    <property type="match status" value="1"/>
</dbReference>
<accession>H8GI25</accession>
<gene>
    <name evidence="7" type="ORF">Metal_2447</name>
</gene>
<dbReference type="EMBL" id="CM001475">
    <property type="protein sequence ID" value="EIC30169.1"/>
    <property type="molecule type" value="Genomic_DNA"/>
</dbReference>
<dbReference type="Proteomes" id="UP000005090">
    <property type="component" value="Chromosome"/>
</dbReference>
<dbReference type="InterPro" id="IPR036162">
    <property type="entry name" value="Resolvase-like_N_sf"/>
</dbReference>
<name>H8GI25_METAL</name>
<protein>
    <submittedName>
        <fullName evidence="7">Site-specific recombinase, DNA invertase Pin</fullName>
    </submittedName>
</protein>
<evidence type="ECO:0000313" key="8">
    <source>
        <dbReference type="Proteomes" id="UP000005090"/>
    </source>
</evidence>
<evidence type="ECO:0000256" key="3">
    <source>
        <dbReference type="ARBA" id="ARBA00023125"/>
    </source>
</evidence>
<dbReference type="SUPFAM" id="SSF46689">
    <property type="entry name" value="Homeodomain-like"/>
    <property type="match status" value="1"/>
</dbReference>
<evidence type="ECO:0000259" key="6">
    <source>
        <dbReference type="PROSITE" id="PS51736"/>
    </source>
</evidence>
<dbReference type="Pfam" id="PF02796">
    <property type="entry name" value="HTH_7"/>
    <property type="match status" value="1"/>
</dbReference>
<proteinExistence type="inferred from homology"/>
<dbReference type="PANTHER" id="PTHR30461">
    <property type="entry name" value="DNA-INVERTASE FROM LAMBDOID PROPHAGE"/>
    <property type="match status" value="1"/>
</dbReference>
<sequence length="193" mass="21209">MIIGYARTSTVDQIAGLEAQLRELEAAQCKKIFQEQVSSVAVRVQLETALDFAREGDVLVATKLDRLARSVADLMDIIKTLEQKEVGLRILNLGMDTQTPTGKLMLTVLGGVAQFEREMMLERQREGVAKAKAAGKYKGRTPLAAEVRQEVVSLVESGMAKTKIARQLNIGEATIYRILAASKNYSKAAIRNE</sequence>
<evidence type="ECO:0000313" key="7">
    <source>
        <dbReference type="EMBL" id="EIC30169.1"/>
    </source>
</evidence>
<dbReference type="GO" id="GO:0000150">
    <property type="term" value="F:DNA strand exchange activity"/>
    <property type="evidence" value="ECO:0007669"/>
    <property type="project" value="InterPro"/>
</dbReference>
<dbReference type="InterPro" id="IPR050639">
    <property type="entry name" value="SSR_resolvase"/>
</dbReference>
<dbReference type="PROSITE" id="PS51736">
    <property type="entry name" value="RECOMBINASES_3"/>
    <property type="match status" value="1"/>
</dbReference>
<keyword evidence="8" id="KW-1185">Reference proteome</keyword>
<dbReference type="InterPro" id="IPR006118">
    <property type="entry name" value="Recombinase_CS"/>
</dbReference>
<dbReference type="PANTHER" id="PTHR30461:SF26">
    <property type="entry name" value="RESOLVASE HOMOLOG YNEB"/>
    <property type="match status" value="1"/>
</dbReference>
<dbReference type="eggNOG" id="COG1961">
    <property type="taxonomic scope" value="Bacteria"/>
</dbReference>
<dbReference type="InterPro" id="IPR009057">
    <property type="entry name" value="Homeodomain-like_sf"/>
</dbReference>
<dbReference type="PROSITE" id="PS00398">
    <property type="entry name" value="RECOMBINASES_2"/>
    <property type="match status" value="1"/>
</dbReference>
<dbReference type="Pfam" id="PF00239">
    <property type="entry name" value="Resolvase"/>
    <property type="match status" value="1"/>
</dbReference>
<dbReference type="InterPro" id="IPR006119">
    <property type="entry name" value="Resolv_N"/>
</dbReference>
<dbReference type="Gene3D" id="1.10.10.60">
    <property type="entry name" value="Homeodomain-like"/>
    <property type="match status" value="1"/>
</dbReference>
<keyword evidence="3" id="KW-0238">DNA-binding</keyword>
<evidence type="ECO:0000256" key="5">
    <source>
        <dbReference type="PIRSR" id="PIRSR606118-50"/>
    </source>
</evidence>
<evidence type="ECO:0000256" key="4">
    <source>
        <dbReference type="ARBA" id="ARBA00023172"/>
    </source>
</evidence>
<dbReference type="GO" id="GO:0003677">
    <property type="term" value="F:DNA binding"/>
    <property type="evidence" value="ECO:0007669"/>
    <property type="project" value="UniProtKB-KW"/>
</dbReference>
<dbReference type="CDD" id="cd03768">
    <property type="entry name" value="SR_ResInv"/>
    <property type="match status" value="1"/>
</dbReference>
<dbReference type="HOGENOM" id="CLU_010686_8_3_6"/>
<keyword evidence="4" id="KW-0233">DNA recombination</keyword>
<evidence type="ECO:0000256" key="2">
    <source>
        <dbReference type="ARBA" id="ARBA00022908"/>
    </source>
</evidence>
<dbReference type="SUPFAM" id="SSF53041">
    <property type="entry name" value="Resolvase-like"/>
    <property type="match status" value="1"/>
</dbReference>
<organism evidence="7 8">
    <name type="scientific">Methylomicrobium album BG8</name>
    <dbReference type="NCBI Taxonomy" id="686340"/>
    <lineage>
        <taxon>Bacteria</taxon>
        <taxon>Pseudomonadati</taxon>
        <taxon>Pseudomonadota</taxon>
        <taxon>Gammaproteobacteria</taxon>
        <taxon>Methylococcales</taxon>
        <taxon>Methylococcaceae</taxon>
        <taxon>Methylomicrobium</taxon>
    </lineage>
</organism>
<dbReference type="InterPro" id="IPR006120">
    <property type="entry name" value="Resolvase_HTH_dom"/>
</dbReference>
<reference evidence="7 8" key="1">
    <citation type="journal article" date="2013" name="Genome Announc.">
        <title>Genome Sequence of the Obligate Gammaproteobacterial Methanotroph Methylomicrobium album Strain BG8.</title>
        <authorList>
            <person name="Kits K.D."/>
            <person name="Kalyuzhnaya M.G."/>
            <person name="Klotz M.G."/>
            <person name="Jetten M.S."/>
            <person name="Op den Camp H.J."/>
            <person name="Vuilleumier S."/>
            <person name="Bringel F."/>
            <person name="Dispirito A.A."/>
            <person name="Murrell J.C."/>
            <person name="Bruce D."/>
            <person name="Cheng J.F."/>
            <person name="Copeland A."/>
            <person name="Goodwin L."/>
            <person name="Hauser L."/>
            <person name="Lajus A."/>
            <person name="Land M.L."/>
            <person name="Lapidus A."/>
            <person name="Lucas S."/>
            <person name="Medigue C."/>
            <person name="Pitluck S."/>
            <person name="Woyke T."/>
            <person name="Zeytun A."/>
            <person name="Stein L.Y."/>
        </authorList>
    </citation>
    <scope>NUCLEOTIDE SEQUENCE [LARGE SCALE GENOMIC DNA]</scope>
    <source>
        <strain evidence="7 8">BG8</strain>
    </source>
</reference>
<feature type="domain" description="Resolvase/invertase-type recombinase catalytic" evidence="6">
    <location>
        <begin position="1"/>
        <end position="135"/>
    </location>
</feature>
<feature type="active site" description="O-(5'-phospho-DNA)-serine intermediate" evidence="5">
    <location>
        <position position="9"/>
    </location>
</feature>
<comment type="similarity">
    <text evidence="1">Belongs to the site-specific recombinase resolvase family.</text>
</comment>
<dbReference type="AlphaFoldDB" id="H8GI25"/>
<dbReference type="RefSeq" id="WP_005372628.1">
    <property type="nucleotide sequence ID" value="NZ_CM001475.1"/>
</dbReference>
<dbReference type="STRING" id="686340.Metal_2447"/>
<dbReference type="Gene3D" id="3.40.50.1390">
    <property type="entry name" value="Resolvase, N-terminal catalytic domain"/>
    <property type="match status" value="1"/>
</dbReference>
<dbReference type="GO" id="GO:0015074">
    <property type="term" value="P:DNA integration"/>
    <property type="evidence" value="ECO:0007669"/>
    <property type="project" value="UniProtKB-KW"/>
</dbReference>
<keyword evidence="2" id="KW-0229">DNA integration</keyword>